<evidence type="ECO:0000313" key="7">
    <source>
        <dbReference type="Proteomes" id="UP000823046"/>
    </source>
</evidence>
<evidence type="ECO:0000256" key="2">
    <source>
        <dbReference type="ARBA" id="ARBA00022692"/>
    </source>
</evidence>
<organism evidence="6 7">
    <name type="scientific">Cardiosporidium cionae</name>
    <dbReference type="NCBI Taxonomy" id="476202"/>
    <lineage>
        <taxon>Eukaryota</taxon>
        <taxon>Sar</taxon>
        <taxon>Alveolata</taxon>
        <taxon>Apicomplexa</taxon>
        <taxon>Aconoidasida</taxon>
        <taxon>Nephromycida</taxon>
        <taxon>Cardiosporidium</taxon>
    </lineage>
</organism>
<sequence>MALFCLPIMPMKKYETYLHSFASNIVLVLLSACGIATFSQKAFANYSRLTVASWLFDVYIFQYPYLGWVYQNNIFIYIFLGMLVIAFFALLLKSFRNVEHFDDVKEIDMKVKALYNRETKSSNKLTGVAVTNKKMKILFKKVMKQKKIVPPSAIHQSV</sequence>
<comment type="caution">
    <text evidence="6">The sequence shown here is derived from an EMBL/GenBank/DDBJ whole genome shotgun (WGS) entry which is preliminary data.</text>
</comment>
<evidence type="ECO:0000256" key="3">
    <source>
        <dbReference type="ARBA" id="ARBA00022989"/>
    </source>
</evidence>
<keyword evidence="3 5" id="KW-1133">Transmembrane helix</keyword>
<dbReference type="EMBL" id="JADAQX010000111">
    <property type="protein sequence ID" value="KAF8821905.1"/>
    <property type="molecule type" value="Genomic_DNA"/>
</dbReference>
<feature type="transmembrane region" description="Helical" evidence="5">
    <location>
        <begin position="74"/>
        <end position="92"/>
    </location>
</feature>
<accession>A0ABQ7JE36</accession>
<feature type="transmembrane region" description="Helical" evidence="5">
    <location>
        <begin position="17"/>
        <end position="37"/>
    </location>
</feature>
<dbReference type="PANTHER" id="PTHR31652">
    <property type="entry name" value="LIMR FAMILY PROTEIN DDB_G0283707-RELATED"/>
    <property type="match status" value="1"/>
</dbReference>
<keyword evidence="4 5" id="KW-0472">Membrane</keyword>
<reference evidence="6 7" key="1">
    <citation type="journal article" date="2020" name="bioRxiv">
        <title>Metabolic contributions of an alphaproteobacterial endosymbiont in the apicomplexan Cardiosporidium cionae.</title>
        <authorList>
            <person name="Hunter E.S."/>
            <person name="Paight C.J."/>
            <person name="Lane C.E."/>
        </authorList>
    </citation>
    <scope>NUCLEOTIDE SEQUENCE [LARGE SCALE GENOMIC DNA]</scope>
    <source>
        <strain evidence="6">ESH_2018</strain>
    </source>
</reference>
<gene>
    <name evidence="6" type="ORF">IE077_001398</name>
</gene>
<dbReference type="Proteomes" id="UP000823046">
    <property type="component" value="Unassembled WGS sequence"/>
</dbReference>
<keyword evidence="7" id="KW-1185">Reference proteome</keyword>
<name>A0ABQ7JE36_9APIC</name>
<evidence type="ECO:0000256" key="4">
    <source>
        <dbReference type="ARBA" id="ARBA00023136"/>
    </source>
</evidence>
<proteinExistence type="predicted"/>
<dbReference type="PANTHER" id="PTHR31652:SF0">
    <property type="entry name" value="LIMR FAMILY PROTEIN DDB_G0283707-RELATED"/>
    <property type="match status" value="1"/>
</dbReference>
<protein>
    <submittedName>
        <fullName evidence="6">LMBR1 family region protein</fullName>
    </submittedName>
</protein>
<evidence type="ECO:0000313" key="6">
    <source>
        <dbReference type="EMBL" id="KAF8821905.1"/>
    </source>
</evidence>
<comment type="subcellular location">
    <subcellularLocation>
        <location evidence="1">Membrane</location>
        <topology evidence="1">Multi-pass membrane protein</topology>
    </subcellularLocation>
</comment>
<keyword evidence="2 5" id="KW-0812">Transmembrane</keyword>
<evidence type="ECO:0000256" key="5">
    <source>
        <dbReference type="SAM" id="Phobius"/>
    </source>
</evidence>
<evidence type="ECO:0000256" key="1">
    <source>
        <dbReference type="ARBA" id="ARBA00004141"/>
    </source>
</evidence>